<proteinExistence type="predicted"/>
<reference evidence="2 3" key="1">
    <citation type="submission" date="2017-12" db="EMBL/GenBank/DDBJ databases">
        <title>Draft Genome sequences of multiple microbial strains isolated from spacecraft associated surfaces.</title>
        <authorList>
            <person name="Seuylemezian A."/>
            <person name="Vaishampayan P."/>
            <person name="Venkateswaran K."/>
        </authorList>
    </citation>
    <scope>NUCLEOTIDE SEQUENCE [LARGE SCALE GENOMIC DNA]</scope>
    <source>
        <strain evidence="2 3">2P01AA</strain>
    </source>
</reference>
<dbReference type="AlphaFoldDB" id="A0A2N0WAZ3"/>
<dbReference type="InterPro" id="IPR036388">
    <property type="entry name" value="WH-like_DNA-bd_sf"/>
</dbReference>
<sequence>MTTQKINARTLITDLLLASEGKVISIKELILAAKLFGLSENGIRVAVTRLASEGVIVAAERGVYQLSDQSHEWANVMLNRSAKGLKETKEWNQHYLCVFTGMLGRVDRTALKRRERALKHFGFRELEQGVFIRPDNLVLTLEEILTQMKSVGLEPEAKMCYISSFDQVTETKIKALWSTETLNKNYEKYSHIIQHWLTRLPALGLEDAARESLLLGRQTISLLMNDPLLPETFVNVEARNQFAHDVKKLDEVGQLLWQQLHELTFGTTASNLSNIDFPTVKNITSTIHS</sequence>
<dbReference type="Pfam" id="PF07848">
    <property type="entry name" value="PaaX"/>
    <property type="match status" value="1"/>
</dbReference>
<evidence type="ECO:0000313" key="3">
    <source>
        <dbReference type="Proteomes" id="UP000233553"/>
    </source>
</evidence>
<dbReference type="PANTHER" id="PTHR30319">
    <property type="entry name" value="PHENYLACETIC ACID REGULATOR-RELATED TRANSCRIPTIONAL REPRESSOR"/>
    <property type="match status" value="1"/>
</dbReference>
<dbReference type="Gene3D" id="1.10.10.10">
    <property type="entry name" value="Winged helix-like DNA-binding domain superfamily/Winged helix DNA-binding domain"/>
    <property type="match status" value="1"/>
</dbReference>
<dbReference type="RefSeq" id="WP_101237403.1">
    <property type="nucleotide sequence ID" value="NZ_PISJ01000020.1"/>
</dbReference>
<accession>A0A2N0WAZ3</accession>
<evidence type="ECO:0000259" key="1">
    <source>
        <dbReference type="Pfam" id="PF07848"/>
    </source>
</evidence>
<evidence type="ECO:0000313" key="2">
    <source>
        <dbReference type="EMBL" id="PKF31646.1"/>
    </source>
</evidence>
<comment type="caution">
    <text evidence="2">The sequence shown here is derived from an EMBL/GenBank/DDBJ whole genome shotgun (WGS) entry which is preliminary data.</text>
</comment>
<gene>
    <name evidence="2" type="ORF">CW311_18095</name>
</gene>
<dbReference type="EMBL" id="PISJ01000020">
    <property type="protein sequence ID" value="PKF31646.1"/>
    <property type="molecule type" value="Genomic_DNA"/>
</dbReference>
<organism evidence="2 3">
    <name type="scientific">Acinetobacter proteolyticus</name>
    <dbReference type="NCBI Taxonomy" id="1776741"/>
    <lineage>
        <taxon>Bacteria</taxon>
        <taxon>Pseudomonadati</taxon>
        <taxon>Pseudomonadota</taxon>
        <taxon>Gammaproteobacteria</taxon>
        <taxon>Moraxellales</taxon>
        <taxon>Moraxellaceae</taxon>
        <taxon>Acinetobacter</taxon>
    </lineage>
</organism>
<name>A0A2N0WAZ3_9GAMM</name>
<dbReference type="Proteomes" id="UP000233553">
    <property type="component" value="Unassembled WGS sequence"/>
</dbReference>
<dbReference type="GO" id="GO:0006351">
    <property type="term" value="P:DNA-templated transcription"/>
    <property type="evidence" value="ECO:0007669"/>
    <property type="project" value="TreeGrafter"/>
</dbReference>
<dbReference type="Gene3D" id="3.30.70.2650">
    <property type="match status" value="1"/>
</dbReference>
<feature type="domain" description="Transcriptional repressor PaaX-like N-terminal" evidence="1">
    <location>
        <begin position="8"/>
        <end position="69"/>
    </location>
</feature>
<dbReference type="PANTHER" id="PTHR30319:SF1">
    <property type="entry name" value="TRANSCRIPTIONAL REPRESSOR PAAX"/>
    <property type="match status" value="1"/>
</dbReference>
<dbReference type="InterPro" id="IPR012906">
    <property type="entry name" value="PaaX-like_N"/>
</dbReference>
<protein>
    <submittedName>
        <fullName evidence="2">PaaX family transcriptional regulator</fullName>
    </submittedName>
</protein>